<proteinExistence type="inferred from homology"/>
<dbReference type="GO" id="GO:0061157">
    <property type="term" value="P:mRNA destabilization"/>
    <property type="evidence" value="ECO:0007669"/>
    <property type="project" value="TreeGrafter"/>
</dbReference>
<feature type="region of interest" description="Disordered" evidence="2">
    <location>
        <begin position="1"/>
        <end position="39"/>
    </location>
</feature>
<reference evidence="4 5" key="1">
    <citation type="submission" date="2020-10" db="EMBL/GenBank/DDBJ databases">
        <title>The Coptis chinensis genome and diversification of protoberbering-type alkaloids.</title>
        <authorList>
            <person name="Wang B."/>
            <person name="Shu S."/>
            <person name="Song C."/>
            <person name="Liu Y."/>
        </authorList>
    </citation>
    <scope>NUCLEOTIDE SEQUENCE [LARGE SCALE GENOMIC DNA]</scope>
    <source>
        <strain evidence="4">HL-2020</strain>
        <tissue evidence="4">Leaf</tissue>
    </source>
</reference>
<gene>
    <name evidence="4" type="ORF">IFM89_030796</name>
</gene>
<dbReference type="CDD" id="cd21134">
    <property type="entry name" value="YTH"/>
    <property type="match status" value="1"/>
</dbReference>
<dbReference type="AlphaFoldDB" id="A0A835M4Z8"/>
<dbReference type="GO" id="GO:1990247">
    <property type="term" value="F:N6-methyladenosine-containing RNA reader activity"/>
    <property type="evidence" value="ECO:0007669"/>
    <property type="project" value="UniProtKB-UniRule"/>
</dbReference>
<dbReference type="GO" id="GO:0005737">
    <property type="term" value="C:cytoplasm"/>
    <property type="evidence" value="ECO:0007669"/>
    <property type="project" value="TreeGrafter"/>
</dbReference>
<evidence type="ECO:0000256" key="2">
    <source>
        <dbReference type="SAM" id="MobiDB-lite"/>
    </source>
</evidence>
<evidence type="ECO:0000313" key="5">
    <source>
        <dbReference type="Proteomes" id="UP000631114"/>
    </source>
</evidence>
<feature type="region of interest" description="Disordered" evidence="2">
    <location>
        <begin position="410"/>
        <end position="436"/>
    </location>
</feature>
<protein>
    <recommendedName>
        <fullName evidence="1">YTH domain-containing family protein</fullName>
    </recommendedName>
</protein>
<feature type="region of interest" description="Disordered" evidence="2">
    <location>
        <begin position="234"/>
        <end position="273"/>
    </location>
</feature>
<dbReference type="Proteomes" id="UP000631114">
    <property type="component" value="Unassembled WGS sequence"/>
</dbReference>
<feature type="compositionally biased region" description="Polar residues" evidence="2">
    <location>
        <begin position="263"/>
        <end position="273"/>
    </location>
</feature>
<dbReference type="EMBL" id="JADFTS010000003">
    <property type="protein sequence ID" value="KAF9616627.1"/>
    <property type="molecule type" value="Genomic_DNA"/>
</dbReference>
<dbReference type="PROSITE" id="PS50882">
    <property type="entry name" value="YTH"/>
    <property type="match status" value="1"/>
</dbReference>
<feature type="compositionally biased region" description="Polar residues" evidence="2">
    <location>
        <begin position="420"/>
        <end position="431"/>
    </location>
</feature>
<dbReference type="GO" id="GO:0003729">
    <property type="term" value="F:mRNA binding"/>
    <property type="evidence" value="ECO:0007669"/>
    <property type="project" value="UniProtKB-UniRule"/>
</dbReference>
<evidence type="ECO:0000256" key="1">
    <source>
        <dbReference type="RuleBase" id="RU369095"/>
    </source>
</evidence>
<dbReference type="InterPro" id="IPR007275">
    <property type="entry name" value="YTH_domain"/>
</dbReference>
<dbReference type="Pfam" id="PF04146">
    <property type="entry name" value="YTH"/>
    <property type="match status" value="1"/>
</dbReference>
<dbReference type="PANTHER" id="PTHR12357">
    <property type="entry name" value="YTH YT521-B HOMOLOGY DOMAIN-CONTAINING"/>
    <property type="match status" value="1"/>
</dbReference>
<evidence type="ECO:0000313" key="4">
    <source>
        <dbReference type="EMBL" id="KAF9616627.1"/>
    </source>
</evidence>
<dbReference type="OrthoDB" id="306690at2759"/>
<keyword evidence="1" id="KW-0694">RNA-binding</keyword>
<dbReference type="InterPro" id="IPR045168">
    <property type="entry name" value="YTH_prot"/>
</dbReference>
<dbReference type="PANTHER" id="PTHR12357:SF89">
    <property type="entry name" value="YTH DOMAIN-CONTAINING FAMILY PROTEIN"/>
    <property type="match status" value="1"/>
</dbReference>
<name>A0A835M4Z8_9MAGN</name>
<feature type="domain" description="YTH" evidence="3">
    <location>
        <begin position="459"/>
        <end position="588"/>
    </location>
</feature>
<comment type="function">
    <text evidence="1">Specifically recognizes and binds N6-methyladenosine (m6A)-containing RNAs, and regulates mRNA stability. M6A is a modification present at internal sites of mRNAs and some non-coding RNAs and plays a role in mRNA stability and processing.</text>
</comment>
<feature type="compositionally biased region" description="Polar residues" evidence="2">
    <location>
        <begin position="25"/>
        <end position="34"/>
    </location>
</feature>
<comment type="similarity">
    <text evidence="1">Belongs to the YTHDF family.</text>
</comment>
<evidence type="ECO:0000259" key="3">
    <source>
        <dbReference type="PROSITE" id="PS50882"/>
    </source>
</evidence>
<comment type="caution">
    <text evidence="4">The sequence shown here is derived from an EMBL/GenBank/DDBJ whole genome shotgun (WGS) entry which is preliminary data.</text>
</comment>
<dbReference type="Gene3D" id="3.10.590.10">
    <property type="entry name" value="ph1033 like domains"/>
    <property type="match status" value="1"/>
</dbReference>
<accession>A0A835M4Z8</accession>
<organism evidence="4 5">
    <name type="scientific">Coptis chinensis</name>
    <dbReference type="NCBI Taxonomy" id="261450"/>
    <lineage>
        <taxon>Eukaryota</taxon>
        <taxon>Viridiplantae</taxon>
        <taxon>Streptophyta</taxon>
        <taxon>Embryophyta</taxon>
        <taxon>Tracheophyta</taxon>
        <taxon>Spermatophyta</taxon>
        <taxon>Magnoliopsida</taxon>
        <taxon>Ranunculales</taxon>
        <taxon>Ranunculaceae</taxon>
        <taxon>Coptidoideae</taxon>
        <taxon>Coptis</taxon>
    </lineage>
</organism>
<sequence length="698" mass="77410">MSRKTKRGKSTESLNMSKIDIEMIPSNSNNSKDQPLSAEGERLVLSNPSRDATSVNPPRDVAGHLESIGTGDHNAVYQANIYSPQAQTYYYGGLIHVHFLKFTSLNSTRILSLLRRTLEPARICSWSHFSHLCFSAGYENASGEWGEHRQYFTAENMEIGSPGIYNDNPSLVFHNGYGYNPQMPFGAYSPVTTPLSSVRGDGHLYSGQQIPFSGPSYYQQLVHPNMPYFNSNPVSESDRTTPVGIEQQGDGRLFGPRPGYSPQFGSTGRGSSFHGNSGNASFYDMRQGFDGFGSGALWSDWLKSPDGQRSLTPFSPAVSPQPVNFPGPFGRNAGMVSQQQRPLYGSGSGSHTRRYPHNGIYQSSSFDSGSFSTSGSNDRWLALDKVRRRARDSAALCSCNGAVDILSEQNRGPRALKPKNQATTEHGSSVDLNKDGIPDAEAHNQRYNRADFVTEYNDAKFFVIKSYSEDNVHKSIKYGVWASTPNGNRKLDAAYHEAKEKQCPVNASAQFCGVCQMVGPVDFDKSVDYWQQDKWSGQFPVKWHIIKDVPNSQFRHIILENNDSKPVTNSRDTQEVKLEQGLEMLNIFKNYETNLSILDDFDYYEERQKAMQERKARQQVTLMAAPVVGGNEYHSPVTLTNEFVKQMSKSFSQAVRLEESSNEGPTEKIVTDAATSVVNGAKAEDATTTTVVTTVQNS</sequence>
<keyword evidence="5" id="KW-1185">Reference proteome</keyword>